<organism evidence="1">
    <name type="scientific">Siphoviridae sp. ctvyM23</name>
    <dbReference type="NCBI Taxonomy" id="2826514"/>
    <lineage>
        <taxon>Viruses</taxon>
        <taxon>Duplodnaviria</taxon>
        <taxon>Heunggongvirae</taxon>
        <taxon>Uroviricota</taxon>
        <taxon>Caudoviricetes</taxon>
    </lineage>
</organism>
<accession>A0A8S5MI21</accession>
<reference evidence="1" key="1">
    <citation type="journal article" date="2021" name="Proc. Natl. Acad. Sci. U.S.A.">
        <title>A Catalog of Tens of Thousands of Viruses from Human Metagenomes Reveals Hidden Associations with Chronic Diseases.</title>
        <authorList>
            <person name="Tisza M.J."/>
            <person name="Buck C.B."/>
        </authorList>
    </citation>
    <scope>NUCLEOTIDE SEQUENCE</scope>
    <source>
        <strain evidence="1">CtvyM23</strain>
    </source>
</reference>
<dbReference type="EMBL" id="BK014908">
    <property type="protein sequence ID" value="DAD81868.1"/>
    <property type="molecule type" value="Genomic_DNA"/>
</dbReference>
<protein>
    <recommendedName>
        <fullName evidence="2">Recombinase RecT</fullName>
    </recommendedName>
</protein>
<sequence>MAEEIEVKAEVIPATEAELKFISQAQKQIHTAYDDRQLISMIASQIALPKSAPDVKVNLADVMNVIRLSVSMGLDPILGGIWAFKDKDGRLVTSVSKKGWQQAVASQKNCAGISFKDNGVLLKKVVNRIIGNKTLKKEVLYYESTTCIVQKKLADGSVCSFEGTAYHDEEFDASKPTWLQRPKRMLQSRAMTIAISNAYGWGAYDKEEFEELLVSQDIRTEKATVAVEDKTQEDLLLENKTAKEDLIEQMKRAVTRKELVSVFKNAPKELQEDQEIIELGKQLRANIKEQ</sequence>
<evidence type="ECO:0008006" key="2">
    <source>
        <dbReference type="Google" id="ProtNLM"/>
    </source>
</evidence>
<proteinExistence type="predicted"/>
<evidence type="ECO:0000313" key="1">
    <source>
        <dbReference type="EMBL" id="DAD81868.1"/>
    </source>
</evidence>
<name>A0A8S5MI21_9CAUD</name>